<evidence type="ECO:0000313" key="2">
    <source>
        <dbReference type="EMBL" id="ORY54204.1"/>
    </source>
</evidence>
<feature type="region of interest" description="Disordered" evidence="1">
    <location>
        <begin position="643"/>
        <end position="692"/>
    </location>
</feature>
<proteinExistence type="predicted"/>
<dbReference type="EMBL" id="MCOG01000087">
    <property type="protein sequence ID" value="ORY54204.1"/>
    <property type="molecule type" value="Genomic_DNA"/>
</dbReference>
<accession>A0A1Y2D4Z3</accession>
<reference evidence="2 3" key="1">
    <citation type="submission" date="2016-08" db="EMBL/GenBank/DDBJ databases">
        <title>A Parts List for Fungal Cellulosomes Revealed by Comparative Genomics.</title>
        <authorList>
            <consortium name="DOE Joint Genome Institute"/>
            <person name="Haitjema C.H."/>
            <person name="Gilmore S.P."/>
            <person name="Henske J.K."/>
            <person name="Solomon K.V."/>
            <person name="De Groot R."/>
            <person name="Kuo A."/>
            <person name="Mondo S.J."/>
            <person name="Salamov A.A."/>
            <person name="Labutti K."/>
            <person name="Zhao Z."/>
            <person name="Chiniquy J."/>
            <person name="Barry K."/>
            <person name="Brewer H.M."/>
            <person name="Purvine S.O."/>
            <person name="Wright A.T."/>
            <person name="Boxma B."/>
            <person name="Van Alen T."/>
            <person name="Hackstein J.H."/>
            <person name="Baker S.E."/>
            <person name="Grigoriev I.V."/>
            <person name="O'Malley M.A."/>
        </authorList>
    </citation>
    <scope>NUCLEOTIDE SEQUENCE [LARGE SCALE GENOMIC DNA]</scope>
    <source>
        <strain evidence="2 3">G1</strain>
    </source>
</reference>
<feature type="region of interest" description="Disordered" evidence="1">
    <location>
        <begin position="319"/>
        <end position="374"/>
    </location>
</feature>
<protein>
    <submittedName>
        <fullName evidence="2">Uncharacterized protein</fullName>
    </submittedName>
</protein>
<feature type="compositionally biased region" description="Low complexity" evidence="1">
    <location>
        <begin position="648"/>
        <end position="660"/>
    </location>
</feature>
<feature type="compositionally biased region" description="Polar residues" evidence="1">
    <location>
        <begin position="665"/>
        <end position="675"/>
    </location>
</feature>
<name>A0A1Y2D4Z3_9FUNG</name>
<feature type="region of interest" description="Disordered" evidence="1">
    <location>
        <begin position="1439"/>
        <end position="1480"/>
    </location>
</feature>
<organism evidence="2 3">
    <name type="scientific">Neocallimastix californiae</name>
    <dbReference type="NCBI Taxonomy" id="1754190"/>
    <lineage>
        <taxon>Eukaryota</taxon>
        <taxon>Fungi</taxon>
        <taxon>Fungi incertae sedis</taxon>
        <taxon>Chytridiomycota</taxon>
        <taxon>Chytridiomycota incertae sedis</taxon>
        <taxon>Neocallimastigomycetes</taxon>
        <taxon>Neocallimastigales</taxon>
        <taxon>Neocallimastigaceae</taxon>
        <taxon>Neocallimastix</taxon>
    </lineage>
</organism>
<dbReference type="Proteomes" id="UP000193920">
    <property type="component" value="Unassembled WGS sequence"/>
</dbReference>
<feature type="compositionally biased region" description="Basic residues" evidence="1">
    <location>
        <begin position="1443"/>
        <end position="1462"/>
    </location>
</feature>
<feature type="compositionally biased region" description="Basic and acidic residues" evidence="1">
    <location>
        <begin position="1463"/>
        <end position="1480"/>
    </location>
</feature>
<evidence type="ECO:0000313" key="3">
    <source>
        <dbReference type="Proteomes" id="UP000193920"/>
    </source>
</evidence>
<comment type="caution">
    <text evidence="2">The sequence shown here is derived from an EMBL/GenBank/DDBJ whole genome shotgun (WGS) entry which is preliminary data.</text>
</comment>
<feature type="compositionally biased region" description="Basic and acidic residues" evidence="1">
    <location>
        <begin position="363"/>
        <end position="374"/>
    </location>
</feature>
<feature type="region of interest" description="Disordered" evidence="1">
    <location>
        <begin position="903"/>
        <end position="926"/>
    </location>
</feature>
<dbReference type="OrthoDB" id="2163290at2759"/>
<evidence type="ECO:0000256" key="1">
    <source>
        <dbReference type="SAM" id="MobiDB-lite"/>
    </source>
</evidence>
<gene>
    <name evidence="2" type="ORF">LY90DRAFT_670142</name>
</gene>
<feature type="compositionally biased region" description="Low complexity" evidence="1">
    <location>
        <begin position="335"/>
        <end position="356"/>
    </location>
</feature>
<feature type="compositionally biased region" description="Polar residues" evidence="1">
    <location>
        <begin position="319"/>
        <end position="334"/>
    </location>
</feature>
<sequence>MPIENSNFINYNLSNSNFTNSNFKEFQNISISNLGFKKFYYKLSQKEINNNADNDFINNRNSYLISLYIKNLLTFEKKKNASTSDIDNNNNIIRTSNKSKISKSASDHSIEKINENVIKIDNMKLEIKSSDKVEDKKKLSKKQKLKNIEANTENTENNMKIRKLSNNTKPQDIKITMLKIELQKNNEKLIQNQPKIKSMTNNFKKNINVIDKTINDNNAVDGEEDKLNSNEQNKEILQNSKNEIIGKKPQKRKKSKSDIMEENSKYFSKRIKVAINNKDNSNKLMQDFYRINNNISNKNNNNKSSDKAELIYNNVKNNESCQNTQNSNPIETTDSNNNNNNKLSKSSDTDLNNNNGEYKKKKKENDNDKSNKAIKRKLEAKGLDLRESKKRIIESNKTNQIDKTLMNKRSNGISNNKHNKNNKEYVNTNNNNIISTTVPTTILQTTSNPASNKTVKKSNNYSKDISFNNGNDIIKNSLIPLVDNELKSVSIRKKQSYHSKIPTFNQKEFISSINKSLGHEKGIKKVLFHISDHLPTTKENDCTIENKISKSFLIEEKNVKDILSSSLSHPLNTEKNNEKLLSSALMKEENIKNIPLSVSKHSLNIEKDDEKNSSSSLKNSLNTDFIAKEVSSSILKQSINDNNDVKTKSSLNSENTSNTEKNTKIGSSKDSTYMENNIEKDSSSTSKNVSEIKENKFNKEKNNEKSKLLLNMKINNDVSSCEQIFNEEKNKDNESLKHLISKENDIQKVFPKNSKNLPNSLNSLNDSENTGPLGLRSILNSKQNLNEELIEIHKSFKNSEQKIKQPSSSTSLLELKKKRNKLHFENKSLLMNDYNKVYNSFSPSKYPSNIKEDLKKSTLLQLDSNNSTSSSSSTILVLKDDKEKLESLTARESYIKKVKKDSTRRTDLISSSSPSTSTDEKRNLNSTLIDKEKNSLSNNFEFDICIRNNNNKSSYSNNKLAENKDNININSLIFNPSVTSNDKKIINIVPDNENILNKKEKKMKLEAHNSSILETNTQSNNVIPNINNIEIETVYNSDSSDNSLKNSLTDVIDDSENDDNIYKNSVDSIIINDKEDYVGLSKKRKRSKVKKTSIRHNNLKDKKYLNYDDGLIDSNNSNDSDDSDLKIISYVNNKSSKDKSLLNNNNSNALINMNYDVNNQSYENDDILDIMDNLSVVKNEEVKLINHANFIPSSSKTKQYINISDKNSYSSSSFEENDNKNYKNREIKKEYISEEKITNSDDEEGIENNNELSVIIITDSSSVTPPPPDLRFKKKKSLNHYNNNSNLIVHSLNNNNFGIYVNLPSKQTKEFKEIKEVLSRSQIRQCLKTLHHSRRFPTRRRSPRMYTSGSKIFYFTKNQPYNYYQKYSKNSLKLLVSNKVHITFIRSLICRIQWKDAWKLLNSKILATFLRIQLENYRYKNKFKNYDILNENNSGKMIIKKERGNHRKRSRSKINYYHHRKNDNKSKEKEKKREKEKKKEKEKEIEIEDISINEENEENKDENIPLLKNIRNSSNIKQYPLISKTKLFSTVYNNRLMELLELNDLNSLLKNLYYINQPINSYFKYNTLKYLKNFETKKLNTKSNVNDLNKYSYFKDKNYFEWECPMDHCHKKYYLSIYAPKVHDILENKKIFSKNWYKRNPHYKRYHGHCRVARIFNSFYESHLNNLKQIDDLKIIDHLLEHRRVITECLNKKIKEKKEIEPNYKSPKSLLTIKSSLNSYELIDFANNDDKNNDDTILFFNDTNNSELEASSSSSINNVNNSKNEALPYHSLFNRNTFEFYPQVNVNIKVNSDMMHGYDLFKEKLKEKIKEHEQKRRSLNQL</sequence>
<keyword evidence="3" id="KW-1185">Reference proteome</keyword>